<name>X1F3K1_9ZZZZ</name>
<accession>X1F3K1</accession>
<dbReference type="AlphaFoldDB" id="X1F3K1"/>
<proteinExistence type="predicted"/>
<sequence length="55" mass="5594">ITCPHCGKNIEIAIGLVSRRKVRGADGFFVAGRKGSAPLITGSLLATIVGGSAKK</sequence>
<comment type="caution">
    <text evidence="1">The sequence shown here is derived from an EMBL/GenBank/DDBJ whole genome shotgun (WGS) entry which is preliminary data.</text>
</comment>
<reference evidence="1" key="1">
    <citation type="journal article" date="2014" name="Front. Microbiol.">
        <title>High frequency of phylogenetically diverse reductive dehalogenase-homologous genes in deep subseafloor sedimentary metagenomes.</title>
        <authorList>
            <person name="Kawai M."/>
            <person name="Futagami T."/>
            <person name="Toyoda A."/>
            <person name="Takaki Y."/>
            <person name="Nishi S."/>
            <person name="Hori S."/>
            <person name="Arai W."/>
            <person name="Tsubouchi T."/>
            <person name="Morono Y."/>
            <person name="Uchiyama I."/>
            <person name="Ito T."/>
            <person name="Fujiyama A."/>
            <person name="Inagaki F."/>
            <person name="Takami H."/>
        </authorList>
    </citation>
    <scope>NUCLEOTIDE SEQUENCE</scope>
    <source>
        <strain evidence="1">Expedition CK06-06</strain>
    </source>
</reference>
<protein>
    <submittedName>
        <fullName evidence="1">Uncharacterized protein</fullName>
    </submittedName>
</protein>
<dbReference type="EMBL" id="BARU01015097">
    <property type="protein sequence ID" value="GAH40216.1"/>
    <property type="molecule type" value="Genomic_DNA"/>
</dbReference>
<organism evidence="1">
    <name type="scientific">marine sediment metagenome</name>
    <dbReference type="NCBI Taxonomy" id="412755"/>
    <lineage>
        <taxon>unclassified sequences</taxon>
        <taxon>metagenomes</taxon>
        <taxon>ecological metagenomes</taxon>
    </lineage>
</organism>
<feature type="non-terminal residue" evidence="1">
    <location>
        <position position="1"/>
    </location>
</feature>
<evidence type="ECO:0000313" key="1">
    <source>
        <dbReference type="EMBL" id="GAH40216.1"/>
    </source>
</evidence>
<gene>
    <name evidence="1" type="ORF">S03H2_26205</name>
</gene>